<keyword evidence="5 10" id="KW-0460">Magnesium</keyword>
<reference evidence="12" key="1">
    <citation type="journal article" date="2018" name="Nat. Microbiol.">
        <title>Leveraging single-cell genomics to expand the fungal tree of life.</title>
        <authorList>
            <person name="Ahrendt S.R."/>
            <person name="Quandt C.A."/>
            <person name="Ciobanu D."/>
            <person name="Clum A."/>
            <person name="Salamov A."/>
            <person name="Andreopoulos B."/>
            <person name="Cheng J.F."/>
            <person name="Woyke T."/>
            <person name="Pelin A."/>
            <person name="Henrissat B."/>
            <person name="Reynolds N.K."/>
            <person name="Benny G.L."/>
            <person name="Smith M.E."/>
            <person name="James T.Y."/>
            <person name="Grigoriev I.V."/>
        </authorList>
    </citation>
    <scope>NUCLEOTIDE SEQUENCE [LARGE SCALE GENOMIC DNA]</scope>
    <source>
        <strain evidence="12">CSF55</strain>
    </source>
</reference>
<proteinExistence type="inferred from homology"/>
<evidence type="ECO:0000256" key="4">
    <source>
        <dbReference type="ARBA" id="ARBA00022692"/>
    </source>
</evidence>
<keyword evidence="10" id="KW-0496">Mitochondrion</keyword>
<accession>A0A4P9YF46</accession>
<dbReference type="CDD" id="cd12823">
    <property type="entry name" value="Mrs2_Mfm1p-like"/>
    <property type="match status" value="1"/>
</dbReference>
<dbReference type="Proteomes" id="UP000281549">
    <property type="component" value="Unassembled WGS sequence"/>
</dbReference>
<dbReference type="Gene3D" id="1.20.58.340">
    <property type="entry name" value="Magnesium transport protein CorA, transmembrane region"/>
    <property type="match status" value="1"/>
</dbReference>
<keyword evidence="8 10" id="KW-0406">Ion transport</keyword>
<protein>
    <recommendedName>
        <fullName evidence="10">Magnesium transporter</fullName>
    </recommendedName>
</protein>
<evidence type="ECO:0000256" key="2">
    <source>
        <dbReference type="ARBA" id="ARBA00009765"/>
    </source>
</evidence>
<dbReference type="GO" id="GO:0045016">
    <property type="term" value="P:mitochondrial magnesium ion transmembrane transport"/>
    <property type="evidence" value="ECO:0007669"/>
    <property type="project" value="TreeGrafter"/>
</dbReference>
<comment type="caution">
    <text evidence="10">Lacks conserved residue(s) required for the propagation of feature annotation.</text>
</comment>
<evidence type="ECO:0000256" key="1">
    <source>
        <dbReference type="ARBA" id="ARBA00004141"/>
    </source>
</evidence>
<dbReference type="EMBL" id="ML005682">
    <property type="protein sequence ID" value="RKP17768.1"/>
    <property type="molecule type" value="Genomic_DNA"/>
</dbReference>
<evidence type="ECO:0000256" key="10">
    <source>
        <dbReference type="RuleBase" id="RU366042"/>
    </source>
</evidence>
<name>A0A4P9YF46_ROZAC</name>
<organism evidence="11 12">
    <name type="scientific">Rozella allomycis (strain CSF55)</name>
    <dbReference type="NCBI Taxonomy" id="988480"/>
    <lineage>
        <taxon>Eukaryota</taxon>
        <taxon>Fungi</taxon>
        <taxon>Fungi incertae sedis</taxon>
        <taxon>Cryptomycota</taxon>
        <taxon>Cryptomycota incertae sedis</taxon>
        <taxon>Rozella</taxon>
    </lineage>
</organism>
<dbReference type="PANTHER" id="PTHR13890">
    <property type="entry name" value="RNA SPLICING PROTEIN MRS2, MITOCHONDRIAL"/>
    <property type="match status" value="1"/>
</dbReference>
<keyword evidence="7 10" id="KW-1133">Transmembrane helix</keyword>
<keyword evidence="3 10" id="KW-0813">Transport</keyword>
<dbReference type="Gene3D" id="2.40.128.330">
    <property type="match status" value="1"/>
</dbReference>
<dbReference type="PANTHER" id="PTHR13890:SF0">
    <property type="entry name" value="MAGNESIUM TRANSPORTER MRS2 HOMOLOG, MITOCHONDRIAL"/>
    <property type="match status" value="1"/>
</dbReference>
<keyword evidence="9 10" id="KW-0472">Membrane</keyword>
<evidence type="ECO:0000256" key="5">
    <source>
        <dbReference type="ARBA" id="ARBA00022842"/>
    </source>
</evidence>
<sequence length="374" mass="42537">MTRLSKCLFEKLKPQLSRVINETYFNSETAKHVVASKRNSLCPQKDIAFICTELRYDGHIQIIGKRFAKLELCGLHGIQVRDLRKLDGALKSQLHGILVRPHAILLNLGMLKAIIKSDLVIFFDSLDHCERSKQHNFILQLQQKLIELSKNDKETYNTLPVELHVLEFILLEVCSSLQSEFDELQLILEKTLVNLHDVHWQKLKALLEAKRELNHFKSKVDSIKDALSELLESDSDMSEMYLSAKAVNAPRPVHSHDEVELLLEAYLKIADELSTRLEEILSNVESTEDIINIGLVGQRNELLIFELKLAMGTFAASLGSFGASIFGMNLKSYLEGNPSAFYIVLTSTLALCGLVYRCAVSRMFSLIRKHIYRK</sequence>
<comment type="subcellular location">
    <subcellularLocation>
        <location evidence="1">Membrane</location>
        <topology evidence="1">Multi-pass membrane protein</topology>
    </subcellularLocation>
    <subcellularLocation>
        <location evidence="10">Mitochondrion inner membrane</location>
        <topology evidence="10">Multi-pass membrane protein</topology>
    </subcellularLocation>
</comment>
<evidence type="ECO:0000256" key="3">
    <source>
        <dbReference type="ARBA" id="ARBA00022448"/>
    </source>
</evidence>
<dbReference type="GO" id="GO:0015095">
    <property type="term" value="F:magnesium ion transmembrane transporter activity"/>
    <property type="evidence" value="ECO:0007669"/>
    <property type="project" value="TreeGrafter"/>
</dbReference>
<evidence type="ECO:0000256" key="7">
    <source>
        <dbReference type="ARBA" id="ARBA00022989"/>
    </source>
</evidence>
<comment type="similarity">
    <text evidence="2 10">Belongs to the CorA metal ion transporter (MIT) (TC 1.A.35) family.</text>
</comment>
<feature type="transmembrane region" description="Helical" evidence="10">
    <location>
        <begin position="340"/>
        <end position="359"/>
    </location>
</feature>
<gene>
    <name evidence="11" type="ORF">ROZALSC1DRAFT_30460</name>
</gene>
<dbReference type="InterPro" id="IPR039204">
    <property type="entry name" value="MRS2-like"/>
</dbReference>
<evidence type="ECO:0000313" key="12">
    <source>
        <dbReference type="Proteomes" id="UP000281549"/>
    </source>
</evidence>
<dbReference type="AlphaFoldDB" id="A0A4P9YF46"/>
<keyword evidence="6" id="KW-0809">Transit peptide</keyword>
<evidence type="ECO:0000256" key="6">
    <source>
        <dbReference type="ARBA" id="ARBA00022946"/>
    </source>
</evidence>
<dbReference type="Pfam" id="PF22099">
    <property type="entry name" value="MRS2-like"/>
    <property type="match status" value="1"/>
</dbReference>
<evidence type="ECO:0000313" key="11">
    <source>
        <dbReference type="EMBL" id="RKP17768.1"/>
    </source>
</evidence>
<evidence type="ECO:0000256" key="9">
    <source>
        <dbReference type="ARBA" id="ARBA00023136"/>
    </source>
</evidence>
<keyword evidence="4 10" id="KW-0812">Transmembrane</keyword>
<dbReference type="GO" id="GO:0005743">
    <property type="term" value="C:mitochondrial inner membrane"/>
    <property type="evidence" value="ECO:0007669"/>
    <property type="project" value="UniProtKB-SubCell"/>
</dbReference>
<keyword evidence="10" id="KW-0999">Mitochondrion inner membrane</keyword>
<evidence type="ECO:0000256" key="8">
    <source>
        <dbReference type="ARBA" id="ARBA00023065"/>
    </source>
</evidence>